<keyword evidence="5" id="KW-0418">Kinase</keyword>
<dbReference type="SMART" id="SM00387">
    <property type="entry name" value="HATPase_c"/>
    <property type="match status" value="1"/>
</dbReference>
<dbReference type="PRINTS" id="PR00344">
    <property type="entry name" value="BCTRLSENSOR"/>
</dbReference>
<dbReference type="PROSITE" id="PS50113">
    <property type="entry name" value="PAC"/>
    <property type="match status" value="2"/>
</dbReference>
<evidence type="ECO:0000256" key="7">
    <source>
        <dbReference type="SAM" id="Coils"/>
    </source>
</evidence>
<dbReference type="InterPro" id="IPR036097">
    <property type="entry name" value="HisK_dim/P_sf"/>
</dbReference>
<dbReference type="SMART" id="SM00091">
    <property type="entry name" value="PAS"/>
    <property type="match status" value="1"/>
</dbReference>
<evidence type="ECO:0000256" key="6">
    <source>
        <dbReference type="ARBA" id="ARBA00023012"/>
    </source>
</evidence>
<keyword evidence="12" id="KW-1185">Reference proteome</keyword>
<dbReference type="AlphaFoldDB" id="A0A4Z0LUN3"/>
<dbReference type="Pfam" id="PF08447">
    <property type="entry name" value="PAS_3"/>
    <property type="match status" value="2"/>
</dbReference>
<dbReference type="CDD" id="cd00130">
    <property type="entry name" value="PAS"/>
    <property type="match status" value="2"/>
</dbReference>
<keyword evidence="7" id="KW-0175">Coiled coil</keyword>
<dbReference type="Pfam" id="PF02518">
    <property type="entry name" value="HATPase_c"/>
    <property type="match status" value="1"/>
</dbReference>
<dbReference type="Proteomes" id="UP000298050">
    <property type="component" value="Unassembled WGS sequence"/>
</dbReference>
<dbReference type="SUPFAM" id="SSF55874">
    <property type="entry name" value="ATPase domain of HSP90 chaperone/DNA topoisomerase II/histidine kinase"/>
    <property type="match status" value="1"/>
</dbReference>
<dbReference type="InterPro" id="IPR003594">
    <property type="entry name" value="HATPase_dom"/>
</dbReference>
<dbReference type="SMART" id="SM00388">
    <property type="entry name" value="HisKA"/>
    <property type="match status" value="1"/>
</dbReference>
<dbReference type="InterPro" id="IPR004358">
    <property type="entry name" value="Sig_transdc_His_kin-like_C"/>
</dbReference>
<dbReference type="Pfam" id="PF00512">
    <property type="entry name" value="HisKA"/>
    <property type="match status" value="1"/>
</dbReference>
<name>A0A4Z0LUN3_9GAMM</name>
<evidence type="ECO:0000256" key="5">
    <source>
        <dbReference type="ARBA" id="ARBA00022777"/>
    </source>
</evidence>
<evidence type="ECO:0000259" key="9">
    <source>
        <dbReference type="PROSITE" id="PS50112"/>
    </source>
</evidence>
<dbReference type="EC" id="2.7.13.3" evidence="2"/>
<dbReference type="CDD" id="cd00082">
    <property type="entry name" value="HisKA"/>
    <property type="match status" value="1"/>
</dbReference>
<dbReference type="PROSITE" id="PS50112">
    <property type="entry name" value="PAS"/>
    <property type="match status" value="1"/>
</dbReference>
<evidence type="ECO:0000313" key="12">
    <source>
        <dbReference type="Proteomes" id="UP000298050"/>
    </source>
</evidence>
<dbReference type="SUPFAM" id="SSF47384">
    <property type="entry name" value="Homodimeric domain of signal transducing histidine kinase"/>
    <property type="match status" value="1"/>
</dbReference>
<reference evidence="11 12" key="1">
    <citation type="submission" date="2019-04" db="EMBL/GenBank/DDBJ databases">
        <title>Taxonomy of novel Haliea sp. from mangrove soil of West Coast of India.</title>
        <authorList>
            <person name="Verma A."/>
            <person name="Kumar P."/>
            <person name="Krishnamurthi S."/>
        </authorList>
    </citation>
    <scope>NUCLEOTIDE SEQUENCE [LARGE SCALE GENOMIC DNA]</scope>
    <source>
        <strain evidence="11 12">SAOS-164</strain>
    </source>
</reference>
<feature type="coiled-coil region" evidence="7">
    <location>
        <begin position="443"/>
        <end position="470"/>
    </location>
</feature>
<dbReference type="Gene3D" id="3.30.565.10">
    <property type="entry name" value="Histidine kinase-like ATPase, C-terminal domain"/>
    <property type="match status" value="1"/>
</dbReference>
<feature type="domain" description="PAC" evidence="10">
    <location>
        <begin position="400"/>
        <end position="452"/>
    </location>
</feature>
<dbReference type="SMART" id="SM00086">
    <property type="entry name" value="PAC"/>
    <property type="match status" value="2"/>
</dbReference>
<evidence type="ECO:0000259" key="10">
    <source>
        <dbReference type="PROSITE" id="PS50113"/>
    </source>
</evidence>
<dbReference type="OrthoDB" id="9770795at2"/>
<keyword evidence="3" id="KW-0597">Phosphoprotein</keyword>
<dbReference type="InterPro" id="IPR000700">
    <property type="entry name" value="PAS-assoc_C"/>
</dbReference>
<feature type="domain" description="Histidine kinase" evidence="8">
    <location>
        <begin position="470"/>
        <end position="686"/>
    </location>
</feature>
<evidence type="ECO:0000256" key="3">
    <source>
        <dbReference type="ARBA" id="ARBA00022553"/>
    </source>
</evidence>
<dbReference type="InterPro" id="IPR013655">
    <property type="entry name" value="PAS_fold_3"/>
</dbReference>
<sequence length="835" mass="94131">MSPVGYRVCTNQGQQMDEQVLEQLSINPAHLLDALNQHAIVSVAAPDGTILFANDQFCAVSGYSREELIGKDHRLLNSGLHPPEFFKNMWQTIATGRRWKGIIRNRSKSGSNYWVQTTITPYCDAQGRPEYYISIRTEVTRTKQNEESLNRSSRFLRLLNDQAKALLVVGQDFLAEEFYKIMGAWSSALGAEFAILVEMDADHHELRLVHQYPQELPYLKAEFDRLPRWTGNRRSSGKERSRLILDRGVDLSFSGEDVANLLHRWGFNAIISVPVKFHTSIRYAMKFLARDKQTFAPVSGQLFFIDILSDLLSSAYQRVHNERELQQQKQKLDARQFLAHLGDWDMEVSTLRVKWSPALFGFSEALTSISLSEFVDLVHPEDRRMLLNELNTAINHSVPTSFEFRLVGEDNSQHWVQMRGARIRDKDQHTDLLIATLIDVSHIKSTEAELREAKKQADQANTAKSQFLSNMSHELRTPLNSILGFGQLLELDDTLDAAQQENVEAILSAGAHLLNLINEILDLSVVEAGAVNIVLERSRLATIVEECVALVGPISKRYGVALEVEPLPDVELFVDRMRFKQAVINLLSNAIKYNKQDGHVWVRCELPNLQHARLNVIDTGLGISPEKKHELFKPFSRLGHENSTTEGTGIGLTFTKSVVELMGGDIGFTSSPGNGSTFYLEFPLAAHPTQGPAQAAGEERPTPSAQQHDQVLMISRGFAEESMVRGALSYDTKLSFRIVEPDHDLNRLATRIRPNILLVNLGDLEDPWVDEAYLERISSLFGAPRMIALLDANAIKLLQPYHTRFFDYICLLPIDRSAIQTVLQSVSFRAGLQWA</sequence>
<dbReference type="NCBIfam" id="TIGR00229">
    <property type="entry name" value="sensory_box"/>
    <property type="match status" value="1"/>
</dbReference>
<feature type="domain" description="PAC" evidence="10">
    <location>
        <begin position="97"/>
        <end position="151"/>
    </location>
</feature>
<dbReference type="InterPro" id="IPR005467">
    <property type="entry name" value="His_kinase_dom"/>
</dbReference>
<dbReference type="InterPro" id="IPR036890">
    <property type="entry name" value="HATPase_C_sf"/>
</dbReference>
<dbReference type="Gene3D" id="3.30.450.20">
    <property type="entry name" value="PAS domain"/>
    <property type="match status" value="2"/>
</dbReference>
<dbReference type="PANTHER" id="PTHR43711">
    <property type="entry name" value="TWO-COMPONENT HISTIDINE KINASE"/>
    <property type="match status" value="1"/>
</dbReference>
<dbReference type="InterPro" id="IPR001610">
    <property type="entry name" value="PAC"/>
</dbReference>
<keyword evidence="4" id="KW-0808">Transferase</keyword>
<dbReference type="InterPro" id="IPR050736">
    <property type="entry name" value="Sensor_HK_Regulatory"/>
</dbReference>
<evidence type="ECO:0000256" key="4">
    <source>
        <dbReference type="ARBA" id="ARBA00022679"/>
    </source>
</evidence>
<proteinExistence type="predicted"/>
<organism evidence="11 12">
    <name type="scientific">Mangrovimicrobium sediminis</name>
    <dbReference type="NCBI Taxonomy" id="2562682"/>
    <lineage>
        <taxon>Bacteria</taxon>
        <taxon>Pseudomonadati</taxon>
        <taxon>Pseudomonadota</taxon>
        <taxon>Gammaproteobacteria</taxon>
        <taxon>Cellvibrionales</taxon>
        <taxon>Halieaceae</taxon>
        <taxon>Mangrovimicrobium</taxon>
    </lineage>
</organism>
<evidence type="ECO:0000256" key="2">
    <source>
        <dbReference type="ARBA" id="ARBA00012438"/>
    </source>
</evidence>
<dbReference type="PANTHER" id="PTHR43711:SF26">
    <property type="entry name" value="SENSOR HISTIDINE KINASE RCSC"/>
    <property type="match status" value="1"/>
</dbReference>
<feature type="domain" description="PAS" evidence="9">
    <location>
        <begin position="47"/>
        <end position="82"/>
    </location>
</feature>
<comment type="caution">
    <text evidence="11">The sequence shown here is derived from an EMBL/GenBank/DDBJ whole genome shotgun (WGS) entry which is preliminary data.</text>
</comment>
<dbReference type="InterPro" id="IPR000014">
    <property type="entry name" value="PAS"/>
</dbReference>
<evidence type="ECO:0000313" key="11">
    <source>
        <dbReference type="EMBL" id="TGD70838.1"/>
    </source>
</evidence>
<dbReference type="GO" id="GO:0000155">
    <property type="term" value="F:phosphorelay sensor kinase activity"/>
    <property type="evidence" value="ECO:0007669"/>
    <property type="project" value="InterPro"/>
</dbReference>
<accession>A0A4Z0LUN3</accession>
<protein>
    <recommendedName>
        <fullName evidence="2">histidine kinase</fullName>
        <ecNumber evidence="2">2.7.13.3</ecNumber>
    </recommendedName>
</protein>
<keyword evidence="6" id="KW-0902">Two-component regulatory system</keyword>
<dbReference type="InterPro" id="IPR003661">
    <property type="entry name" value="HisK_dim/P_dom"/>
</dbReference>
<gene>
    <name evidence="11" type="ORF">E4634_20765</name>
</gene>
<dbReference type="EMBL" id="SRLE01000018">
    <property type="protein sequence ID" value="TGD70838.1"/>
    <property type="molecule type" value="Genomic_DNA"/>
</dbReference>
<evidence type="ECO:0000259" key="8">
    <source>
        <dbReference type="PROSITE" id="PS50109"/>
    </source>
</evidence>
<dbReference type="InterPro" id="IPR035965">
    <property type="entry name" value="PAS-like_dom_sf"/>
</dbReference>
<dbReference type="SUPFAM" id="SSF55785">
    <property type="entry name" value="PYP-like sensor domain (PAS domain)"/>
    <property type="match status" value="2"/>
</dbReference>
<dbReference type="PROSITE" id="PS50109">
    <property type="entry name" value="HIS_KIN"/>
    <property type="match status" value="1"/>
</dbReference>
<dbReference type="Gene3D" id="1.10.287.130">
    <property type="match status" value="1"/>
</dbReference>
<dbReference type="CDD" id="cd16922">
    <property type="entry name" value="HATPase_EvgS-ArcB-TorS-like"/>
    <property type="match status" value="1"/>
</dbReference>
<comment type="catalytic activity">
    <reaction evidence="1">
        <text>ATP + protein L-histidine = ADP + protein N-phospho-L-histidine.</text>
        <dbReference type="EC" id="2.7.13.3"/>
    </reaction>
</comment>
<evidence type="ECO:0000256" key="1">
    <source>
        <dbReference type="ARBA" id="ARBA00000085"/>
    </source>
</evidence>